<reference evidence="2" key="1">
    <citation type="journal article" date="2021" name="Sci. Rep.">
        <title>Diploid genomic architecture of Nitzschia inconspicua, an elite biomass production diatom.</title>
        <authorList>
            <person name="Oliver A."/>
            <person name="Podell S."/>
            <person name="Pinowska A."/>
            <person name="Traller J.C."/>
            <person name="Smith S.R."/>
            <person name="McClure R."/>
            <person name="Beliaev A."/>
            <person name="Bohutskyi P."/>
            <person name="Hill E.A."/>
            <person name="Rabines A."/>
            <person name="Zheng H."/>
            <person name="Allen L.Z."/>
            <person name="Kuo A."/>
            <person name="Grigoriev I.V."/>
            <person name="Allen A.E."/>
            <person name="Hazlebeck D."/>
            <person name="Allen E.E."/>
        </authorList>
    </citation>
    <scope>NUCLEOTIDE SEQUENCE</scope>
    <source>
        <strain evidence="2">Hildebrandi</strain>
    </source>
</reference>
<proteinExistence type="predicted"/>
<keyword evidence="3" id="KW-1185">Reference proteome</keyword>
<feature type="compositionally biased region" description="Low complexity" evidence="1">
    <location>
        <begin position="39"/>
        <end position="65"/>
    </location>
</feature>
<comment type="caution">
    <text evidence="2">The sequence shown here is derived from an EMBL/GenBank/DDBJ whole genome shotgun (WGS) entry which is preliminary data.</text>
</comment>
<feature type="region of interest" description="Disordered" evidence="1">
    <location>
        <begin position="1"/>
        <end position="65"/>
    </location>
</feature>
<dbReference type="Proteomes" id="UP000693970">
    <property type="component" value="Unassembled WGS sequence"/>
</dbReference>
<sequence length="239" mass="26841">MAIPRNQRADSPQTAKTSKDIIPTPSETPKHTWMPSLFRRPTSPTPSLSSISSENSPSSEESSIRSVRFSNLVKVKYIPNLDDLSEEEKKATYMTERDYVVSCLSLENDVNCTLRKQHSQQQKPNQESEGEVDSAIDPSVHFALPRNRWIRQTFHESSQSAVQMEQQHQKMQRQALKHQYGEVADSATQPVNDEAIAAAYIPIAMQAQTMAYERALLVAMEANDHHSVTISNPDSSATE</sequence>
<organism evidence="2 3">
    <name type="scientific">Nitzschia inconspicua</name>
    <dbReference type="NCBI Taxonomy" id="303405"/>
    <lineage>
        <taxon>Eukaryota</taxon>
        <taxon>Sar</taxon>
        <taxon>Stramenopiles</taxon>
        <taxon>Ochrophyta</taxon>
        <taxon>Bacillariophyta</taxon>
        <taxon>Bacillariophyceae</taxon>
        <taxon>Bacillariophycidae</taxon>
        <taxon>Bacillariales</taxon>
        <taxon>Bacillariaceae</taxon>
        <taxon>Nitzschia</taxon>
    </lineage>
</organism>
<protein>
    <submittedName>
        <fullName evidence="2">Uncharacterized protein</fullName>
    </submittedName>
</protein>
<dbReference type="EMBL" id="JAGRRH010000025">
    <property type="protein sequence ID" value="KAG7342448.1"/>
    <property type="molecule type" value="Genomic_DNA"/>
</dbReference>
<name>A0A9K3PCH0_9STRA</name>
<gene>
    <name evidence="2" type="ORF">IV203_007541</name>
</gene>
<dbReference type="AlphaFoldDB" id="A0A9K3PCH0"/>
<evidence type="ECO:0000313" key="2">
    <source>
        <dbReference type="EMBL" id="KAG7342448.1"/>
    </source>
</evidence>
<evidence type="ECO:0000313" key="3">
    <source>
        <dbReference type="Proteomes" id="UP000693970"/>
    </source>
</evidence>
<evidence type="ECO:0000256" key="1">
    <source>
        <dbReference type="SAM" id="MobiDB-lite"/>
    </source>
</evidence>
<reference evidence="2" key="2">
    <citation type="submission" date="2021-04" db="EMBL/GenBank/DDBJ databases">
        <authorList>
            <person name="Podell S."/>
        </authorList>
    </citation>
    <scope>NUCLEOTIDE SEQUENCE</scope>
    <source>
        <strain evidence="2">Hildebrandi</strain>
    </source>
</reference>
<accession>A0A9K3PCH0</accession>